<dbReference type="InterPro" id="IPR024688">
    <property type="entry name" value="Mac_dom"/>
</dbReference>
<dbReference type="InterPro" id="IPR051159">
    <property type="entry name" value="Hexapeptide_acetyltransf"/>
</dbReference>
<proteinExistence type="inferred from homology"/>
<comment type="similarity">
    <text evidence="1">Belongs to the transferase hexapeptide repeat family.</text>
</comment>
<keyword evidence="4" id="KW-0012">Acyltransferase</keyword>
<dbReference type="Pfam" id="PF12464">
    <property type="entry name" value="Mac"/>
    <property type="match status" value="1"/>
</dbReference>
<dbReference type="PANTHER" id="PTHR23416:SF23">
    <property type="entry name" value="ACETYLTRANSFERASE C18B11.09C-RELATED"/>
    <property type="match status" value="1"/>
</dbReference>
<dbReference type="CDD" id="cd03357">
    <property type="entry name" value="LbH_MAT_GAT"/>
    <property type="match status" value="1"/>
</dbReference>
<evidence type="ECO:0000313" key="7">
    <source>
        <dbReference type="Proteomes" id="UP001300692"/>
    </source>
</evidence>
<sequence length="185" mass="20401">MTEKEKMLSGQLYDASDTELEAERHCARLIFQDINTMGDAKKEMRNKLFYKLFGKAGKGLWVEPPFYCDYGYNIEVGEKVFMNFNCCILDVMKVKMGNNVLLGPNVQIYTATHPMEAKSRAEWLEYAKPVTIGNDVWIGGAAVICPGVTIGNGVVIGAGAVVTKDVPNNVFVGGNPAKVIREIDN</sequence>
<keyword evidence="3" id="KW-0677">Repeat</keyword>
<dbReference type="SMART" id="SM01266">
    <property type="entry name" value="Mac"/>
    <property type="match status" value="1"/>
</dbReference>
<comment type="caution">
    <text evidence="6">The sequence shown here is derived from an EMBL/GenBank/DDBJ whole genome shotgun (WGS) entry which is preliminary data.</text>
</comment>
<dbReference type="Gene3D" id="2.160.10.10">
    <property type="entry name" value="Hexapeptide repeat proteins"/>
    <property type="match status" value="1"/>
</dbReference>
<keyword evidence="2" id="KW-0808">Transferase</keyword>
<dbReference type="InterPro" id="IPR011004">
    <property type="entry name" value="Trimer_LpxA-like_sf"/>
</dbReference>
<evidence type="ECO:0000256" key="3">
    <source>
        <dbReference type="ARBA" id="ARBA00022737"/>
    </source>
</evidence>
<dbReference type="EMBL" id="JAOYOD010000001">
    <property type="protein sequence ID" value="MCV9388279.1"/>
    <property type="molecule type" value="Genomic_DNA"/>
</dbReference>
<evidence type="ECO:0000256" key="4">
    <source>
        <dbReference type="ARBA" id="ARBA00023315"/>
    </source>
</evidence>
<gene>
    <name evidence="6" type="ORF">N7U62_16470</name>
</gene>
<dbReference type="RefSeq" id="WP_264139127.1">
    <property type="nucleotide sequence ID" value="NZ_JAOYOD010000001.1"/>
</dbReference>
<evidence type="ECO:0000256" key="2">
    <source>
        <dbReference type="ARBA" id="ARBA00022679"/>
    </source>
</evidence>
<dbReference type="SUPFAM" id="SSF51161">
    <property type="entry name" value="Trimeric LpxA-like enzymes"/>
    <property type="match status" value="1"/>
</dbReference>
<feature type="domain" description="Maltose/galactoside acetyltransferase" evidence="5">
    <location>
        <begin position="4"/>
        <end position="58"/>
    </location>
</feature>
<dbReference type="InterPro" id="IPR001451">
    <property type="entry name" value="Hexapep"/>
</dbReference>
<dbReference type="InterPro" id="IPR018357">
    <property type="entry name" value="Hexapep_transf_CS"/>
</dbReference>
<evidence type="ECO:0000259" key="5">
    <source>
        <dbReference type="SMART" id="SM01266"/>
    </source>
</evidence>
<keyword evidence="7" id="KW-1185">Reference proteome</keyword>
<dbReference type="PROSITE" id="PS00101">
    <property type="entry name" value="HEXAPEP_TRANSFERASES"/>
    <property type="match status" value="1"/>
</dbReference>
<evidence type="ECO:0000256" key="1">
    <source>
        <dbReference type="ARBA" id="ARBA00007274"/>
    </source>
</evidence>
<dbReference type="Proteomes" id="UP001300692">
    <property type="component" value="Unassembled WGS sequence"/>
</dbReference>
<evidence type="ECO:0000313" key="6">
    <source>
        <dbReference type="EMBL" id="MCV9388279.1"/>
    </source>
</evidence>
<organism evidence="6 7">
    <name type="scientific">Reichenbachiella ulvae</name>
    <dbReference type="NCBI Taxonomy" id="2980104"/>
    <lineage>
        <taxon>Bacteria</taxon>
        <taxon>Pseudomonadati</taxon>
        <taxon>Bacteroidota</taxon>
        <taxon>Cytophagia</taxon>
        <taxon>Cytophagales</taxon>
        <taxon>Reichenbachiellaceae</taxon>
        <taxon>Reichenbachiella</taxon>
    </lineage>
</organism>
<dbReference type="PANTHER" id="PTHR23416">
    <property type="entry name" value="SIALIC ACID SYNTHASE-RELATED"/>
    <property type="match status" value="1"/>
</dbReference>
<protein>
    <submittedName>
        <fullName evidence="6">Sugar O-acetyltransferase</fullName>
    </submittedName>
</protein>
<name>A0ABT3CXL3_9BACT</name>
<reference evidence="6 7" key="1">
    <citation type="submission" date="2022-10" db="EMBL/GenBank/DDBJ databases">
        <title>Comparative genomics and taxonomic characterization of three novel marine species of genus Reichenbachiella exhibiting antioxidant and polysaccharide degradation activities.</title>
        <authorList>
            <person name="Muhammad N."/>
            <person name="Lee Y.-J."/>
            <person name="Ko J."/>
            <person name="Kim S.-G."/>
        </authorList>
    </citation>
    <scope>NUCLEOTIDE SEQUENCE [LARGE SCALE GENOMIC DNA]</scope>
    <source>
        <strain evidence="6 7">ABR2-5</strain>
    </source>
</reference>
<dbReference type="Pfam" id="PF00132">
    <property type="entry name" value="Hexapep"/>
    <property type="match status" value="1"/>
</dbReference>
<accession>A0ABT3CXL3</accession>